<dbReference type="EMBL" id="REGN01009706">
    <property type="protein sequence ID" value="RNA00544.1"/>
    <property type="molecule type" value="Genomic_DNA"/>
</dbReference>
<proteinExistence type="predicted"/>
<evidence type="ECO:0000256" key="1">
    <source>
        <dbReference type="SAM" id="MobiDB-lite"/>
    </source>
</evidence>
<evidence type="ECO:0008006" key="5">
    <source>
        <dbReference type="Google" id="ProtNLM"/>
    </source>
</evidence>
<dbReference type="Proteomes" id="UP000276133">
    <property type="component" value="Unassembled WGS sequence"/>
</dbReference>
<sequence>MLNEHVFWFIQLCFSIAVLALTMIVVASAFKVIMNLWTGQNKNSNAGFQFANTNEWFNGTPEKVRQDYLEKSAIKSEPTNKWRNDDQIGCSGNSRGRSFPNTNRNLYSSSEQEHHGLKSLLEPIKTHNAFGESWREPLFNDSLEDNVVFPKYRRRDTSWDTPINPLKNAGLFDTYRNSEESAKGDIQNGEEQRTIAVQTTKESAPSREWSFKPTIFTLKQDIRTWWNRFKLFVENNKIVDADLRNCVATFLDDNCLRRFEFRVPKGPVDMFELEKQMVKMFGQQPASQTDAVAEFYNRKQLPGEDFRDFYTNLWILARNAFVYTAVFWRVDVSNPQTCSEAYDLVVQTYARLQILNRNQPNPIISEKIGDQENAYQGTHKHVKWSDKIDLHNTPDGEKVCLFCNKKGHWGADCYLRKNQMNESSPKMREQFEQPISPGNGKLCLHCGK</sequence>
<dbReference type="OrthoDB" id="10064127at2759"/>
<gene>
    <name evidence="3" type="ORF">BpHYR1_042691</name>
</gene>
<keyword evidence="2" id="KW-0812">Transmembrane</keyword>
<evidence type="ECO:0000313" key="3">
    <source>
        <dbReference type="EMBL" id="RNA00544.1"/>
    </source>
</evidence>
<comment type="caution">
    <text evidence="3">The sequence shown here is derived from an EMBL/GenBank/DDBJ whole genome shotgun (WGS) entry which is preliminary data.</text>
</comment>
<feature type="transmembrane region" description="Helical" evidence="2">
    <location>
        <begin position="6"/>
        <end position="30"/>
    </location>
</feature>
<evidence type="ECO:0000313" key="4">
    <source>
        <dbReference type="Proteomes" id="UP000276133"/>
    </source>
</evidence>
<name>A0A3M7PNJ0_BRAPC</name>
<keyword evidence="2" id="KW-0472">Membrane</keyword>
<feature type="region of interest" description="Disordered" evidence="1">
    <location>
        <begin position="79"/>
        <end position="111"/>
    </location>
</feature>
<keyword evidence="2" id="KW-1133">Transmembrane helix</keyword>
<protein>
    <recommendedName>
        <fullName evidence="5">CCHC-type domain-containing protein</fullName>
    </recommendedName>
</protein>
<feature type="non-terminal residue" evidence="3">
    <location>
        <position position="448"/>
    </location>
</feature>
<reference evidence="3 4" key="1">
    <citation type="journal article" date="2018" name="Sci. Rep.">
        <title>Genomic signatures of local adaptation to the degree of environmental predictability in rotifers.</title>
        <authorList>
            <person name="Franch-Gras L."/>
            <person name="Hahn C."/>
            <person name="Garcia-Roger E.M."/>
            <person name="Carmona M.J."/>
            <person name="Serra M."/>
            <person name="Gomez A."/>
        </authorList>
    </citation>
    <scope>NUCLEOTIDE SEQUENCE [LARGE SCALE GENOMIC DNA]</scope>
    <source>
        <strain evidence="3">HYR1</strain>
    </source>
</reference>
<organism evidence="3 4">
    <name type="scientific">Brachionus plicatilis</name>
    <name type="common">Marine rotifer</name>
    <name type="synonym">Brachionus muelleri</name>
    <dbReference type="NCBI Taxonomy" id="10195"/>
    <lineage>
        <taxon>Eukaryota</taxon>
        <taxon>Metazoa</taxon>
        <taxon>Spiralia</taxon>
        <taxon>Gnathifera</taxon>
        <taxon>Rotifera</taxon>
        <taxon>Eurotatoria</taxon>
        <taxon>Monogononta</taxon>
        <taxon>Pseudotrocha</taxon>
        <taxon>Ploima</taxon>
        <taxon>Brachionidae</taxon>
        <taxon>Brachionus</taxon>
    </lineage>
</organism>
<evidence type="ECO:0000256" key="2">
    <source>
        <dbReference type="SAM" id="Phobius"/>
    </source>
</evidence>
<keyword evidence="4" id="KW-1185">Reference proteome</keyword>
<dbReference type="AlphaFoldDB" id="A0A3M7PNJ0"/>
<feature type="compositionally biased region" description="Polar residues" evidence="1">
    <location>
        <begin position="90"/>
        <end position="110"/>
    </location>
</feature>
<accession>A0A3M7PNJ0</accession>